<dbReference type="NCBIfam" id="TIGR00778">
    <property type="entry name" value="ahpD_dom"/>
    <property type="match status" value="1"/>
</dbReference>
<feature type="domain" description="Carboxymuconolactone decarboxylase-like" evidence="1">
    <location>
        <begin position="143"/>
        <end position="218"/>
    </location>
</feature>
<evidence type="ECO:0008006" key="5">
    <source>
        <dbReference type="Google" id="ProtNLM"/>
    </source>
</evidence>
<dbReference type="RefSeq" id="WP_095616586.1">
    <property type="nucleotide sequence ID" value="NZ_NSKD01000001.1"/>
</dbReference>
<protein>
    <recommendedName>
        <fullName evidence="5">Peroxidase-related enzyme</fullName>
    </recommendedName>
</protein>
<dbReference type="Gene3D" id="1.20.1290.10">
    <property type="entry name" value="AhpD-like"/>
    <property type="match status" value="1"/>
</dbReference>
<dbReference type="Pfam" id="PF13490">
    <property type="entry name" value="zf-HC2"/>
    <property type="match status" value="1"/>
</dbReference>
<dbReference type="GO" id="GO:0051920">
    <property type="term" value="F:peroxiredoxin activity"/>
    <property type="evidence" value="ECO:0007669"/>
    <property type="project" value="InterPro"/>
</dbReference>
<evidence type="ECO:0000259" key="2">
    <source>
        <dbReference type="Pfam" id="PF13490"/>
    </source>
</evidence>
<dbReference type="InterPro" id="IPR003779">
    <property type="entry name" value="CMD-like"/>
</dbReference>
<dbReference type="Pfam" id="PF02627">
    <property type="entry name" value="CMD"/>
    <property type="match status" value="1"/>
</dbReference>
<evidence type="ECO:0000313" key="4">
    <source>
        <dbReference type="Proteomes" id="UP000218896"/>
    </source>
</evidence>
<proteinExistence type="predicted"/>
<comment type="caution">
    <text evidence="3">The sequence shown here is derived from an EMBL/GenBank/DDBJ whole genome shotgun (WGS) entry which is preliminary data.</text>
</comment>
<feature type="domain" description="Putative zinc-finger" evidence="2">
    <location>
        <begin position="4"/>
        <end position="38"/>
    </location>
</feature>
<dbReference type="SUPFAM" id="SSF69118">
    <property type="entry name" value="AhpD-like"/>
    <property type="match status" value="1"/>
</dbReference>
<dbReference type="InterPro" id="IPR029032">
    <property type="entry name" value="AhpD-like"/>
</dbReference>
<evidence type="ECO:0000259" key="1">
    <source>
        <dbReference type="Pfam" id="PF02627"/>
    </source>
</evidence>
<dbReference type="InterPro" id="IPR027383">
    <property type="entry name" value="Znf_put"/>
</dbReference>
<dbReference type="AlphaFoldDB" id="A0A2A2FCC3"/>
<reference evidence="3 4" key="1">
    <citation type="submission" date="2017-08" db="EMBL/GenBank/DDBJ databases">
        <title>Halovibrio sewagensis sp. nov., isolated from wastewater of high salinity.</title>
        <authorList>
            <person name="Dong X."/>
            <person name="Zhang G."/>
        </authorList>
    </citation>
    <scope>NUCLEOTIDE SEQUENCE [LARGE SCALE GENOMIC DNA]</scope>
    <source>
        <strain evidence="3 4">YL5-2</strain>
    </source>
</reference>
<dbReference type="EMBL" id="NSKD01000001">
    <property type="protein sequence ID" value="PAU82490.1"/>
    <property type="molecule type" value="Genomic_DNA"/>
</dbReference>
<name>A0A2A2FCC3_9GAMM</name>
<gene>
    <name evidence="3" type="ORF">CK501_02040</name>
</gene>
<dbReference type="PANTHER" id="PTHR35446">
    <property type="entry name" value="SI:CH211-175M2.5"/>
    <property type="match status" value="1"/>
</dbReference>
<evidence type="ECO:0000313" key="3">
    <source>
        <dbReference type="EMBL" id="PAU82490.1"/>
    </source>
</evidence>
<dbReference type="InterPro" id="IPR004675">
    <property type="entry name" value="AhpD_core"/>
</dbReference>
<accession>A0A2A2FCC3</accession>
<dbReference type="PANTHER" id="PTHR35446:SF2">
    <property type="entry name" value="CARBOXYMUCONOLACTONE DECARBOXYLASE-LIKE DOMAIN-CONTAINING PROTEIN"/>
    <property type="match status" value="1"/>
</dbReference>
<keyword evidence="4" id="KW-1185">Reference proteome</keyword>
<sequence length="280" mass="31557">MLKCNEVTALASDWLDSELTFTERMRIQVHLLMCRHCRNFVDGMAATRNAVRAGIPEEAPYTADLETRIQNRLDQRLTGEAIRAEPSQAHASAGNDRVFQPVGDSDDARVQAVFADIRDHEGYVPNLFRSYAHNPEQLEQVWGRVRSLMFGGRLSATLKNAIATLISQDNGCDYCVYHHHRMLCRLGINTNTLKRFLATAQADFLDEREQALLRLVREANRNPHQVPPELLEEARAAGADDDNIIEAMSVMELYAGFNRLLDSFRIPIESEFADAQGSSL</sequence>
<dbReference type="Proteomes" id="UP000218896">
    <property type="component" value="Unassembled WGS sequence"/>
</dbReference>
<organism evidence="3 4">
    <name type="scientific">Halovibrio salipaludis</name>
    <dbReference type="NCBI Taxonomy" id="2032626"/>
    <lineage>
        <taxon>Bacteria</taxon>
        <taxon>Pseudomonadati</taxon>
        <taxon>Pseudomonadota</taxon>
        <taxon>Gammaproteobacteria</taxon>
        <taxon>Oceanospirillales</taxon>
        <taxon>Halomonadaceae</taxon>
        <taxon>Halovibrio</taxon>
    </lineage>
</organism>
<dbReference type="OrthoDB" id="8374021at2"/>